<dbReference type="InterPro" id="IPR016174">
    <property type="entry name" value="Di-haem_cyt_TM"/>
</dbReference>
<protein>
    <submittedName>
        <fullName evidence="2">Uncharacterized protein</fullName>
    </submittedName>
</protein>
<gene>
    <name evidence="2" type="ORF">FZC79_08750</name>
</gene>
<reference evidence="2 3" key="1">
    <citation type="submission" date="2019-08" db="EMBL/GenBank/DDBJ databases">
        <title>Bacillus genomes from the desert of Cuatro Cienegas, Coahuila.</title>
        <authorList>
            <person name="Olmedo-Alvarez G."/>
        </authorList>
    </citation>
    <scope>NUCLEOTIDE SEQUENCE [LARGE SCALE GENOMIC DNA]</scope>
    <source>
        <strain evidence="2 3">CH40_1T</strain>
    </source>
</reference>
<accession>A0A5D4KFL8</accession>
<keyword evidence="1" id="KW-0812">Transmembrane</keyword>
<sequence length="80" mass="8927">MKKVLIFLISFLVLYTVLQIGSGLILTALYTPDIEEVWETSTVLSSEVSFGGGFSYFSLIFLLTAALLAAFVSKFFQKKY</sequence>
<dbReference type="GO" id="GO:0016020">
    <property type="term" value="C:membrane"/>
    <property type="evidence" value="ECO:0007669"/>
    <property type="project" value="InterPro"/>
</dbReference>
<name>A0A5D4KFL8_9BACI</name>
<evidence type="ECO:0000256" key="1">
    <source>
        <dbReference type="SAM" id="Phobius"/>
    </source>
</evidence>
<organism evidence="2 3">
    <name type="scientific">Rossellomorea vietnamensis</name>
    <dbReference type="NCBI Taxonomy" id="218284"/>
    <lineage>
        <taxon>Bacteria</taxon>
        <taxon>Bacillati</taxon>
        <taxon>Bacillota</taxon>
        <taxon>Bacilli</taxon>
        <taxon>Bacillales</taxon>
        <taxon>Bacillaceae</taxon>
        <taxon>Rossellomorea</taxon>
    </lineage>
</organism>
<dbReference type="Proteomes" id="UP000323317">
    <property type="component" value="Unassembled WGS sequence"/>
</dbReference>
<dbReference type="EMBL" id="VTEH01000005">
    <property type="protein sequence ID" value="TYR75706.1"/>
    <property type="molecule type" value="Genomic_DNA"/>
</dbReference>
<keyword evidence="1" id="KW-1133">Transmembrane helix</keyword>
<dbReference type="RefSeq" id="WP_148946452.1">
    <property type="nucleotide sequence ID" value="NZ_VTEH01000005.1"/>
</dbReference>
<evidence type="ECO:0000313" key="3">
    <source>
        <dbReference type="Proteomes" id="UP000323317"/>
    </source>
</evidence>
<proteinExistence type="predicted"/>
<dbReference type="GO" id="GO:0022904">
    <property type="term" value="P:respiratory electron transport chain"/>
    <property type="evidence" value="ECO:0007669"/>
    <property type="project" value="InterPro"/>
</dbReference>
<evidence type="ECO:0000313" key="2">
    <source>
        <dbReference type="EMBL" id="TYR75706.1"/>
    </source>
</evidence>
<feature type="transmembrane region" description="Helical" evidence="1">
    <location>
        <begin position="54"/>
        <end position="76"/>
    </location>
</feature>
<keyword evidence="1" id="KW-0472">Membrane</keyword>
<dbReference type="AlphaFoldDB" id="A0A5D4KFL8"/>
<dbReference type="SUPFAM" id="SSF81342">
    <property type="entry name" value="Transmembrane di-heme cytochromes"/>
    <property type="match status" value="1"/>
</dbReference>
<comment type="caution">
    <text evidence="2">The sequence shown here is derived from an EMBL/GenBank/DDBJ whole genome shotgun (WGS) entry which is preliminary data.</text>
</comment>